<dbReference type="AlphaFoldDB" id="A0A6L6PIN4"/>
<dbReference type="Proteomes" id="UP000475582">
    <property type="component" value="Unassembled WGS sequence"/>
</dbReference>
<dbReference type="RefSeq" id="WP_155464491.1">
    <property type="nucleotide sequence ID" value="NZ_WNKY01000015.1"/>
</dbReference>
<evidence type="ECO:0000313" key="3">
    <source>
        <dbReference type="Proteomes" id="UP000475582"/>
    </source>
</evidence>
<evidence type="ECO:0008006" key="4">
    <source>
        <dbReference type="Google" id="ProtNLM"/>
    </source>
</evidence>
<keyword evidence="3" id="KW-1185">Reference proteome</keyword>
<organism evidence="2 3">
    <name type="scientific">Duganella radicis</name>
    <dbReference type="NCBI Taxonomy" id="551988"/>
    <lineage>
        <taxon>Bacteria</taxon>
        <taxon>Pseudomonadati</taxon>
        <taxon>Pseudomonadota</taxon>
        <taxon>Betaproteobacteria</taxon>
        <taxon>Burkholderiales</taxon>
        <taxon>Oxalobacteraceae</taxon>
        <taxon>Telluria group</taxon>
        <taxon>Duganella</taxon>
    </lineage>
</organism>
<sequence length="133" mass="14966">MRTYIAYVSFALLIGGCASVQRPAAPLVLENTGTEYPTMCMLLQADGGLVFRGGFAFYSPATWRRADGDILIITLGGKEPFPAEVFREQLSKHDGLLGFDQKRREISYRFNDKSEFLNFGNYYFYRAAACHAQ</sequence>
<name>A0A6L6PIN4_9BURK</name>
<evidence type="ECO:0000313" key="2">
    <source>
        <dbReference type="EMBL" id="MTV38910.1"/>
    </source>
</evidence>
<gene>
    <name evidence="2" type="ORF">GM676_15140</name>
</gene>
<dbReference type="EMBL" id="WNKY01000015">
    <property type="protein sequence ID" value="MTV38910.1"/>
    <property type="molecule type" value="Genomic_DNA"/>
</dbReference>
<comment type="caution">
    <text evidence="2">The sequence shown here is derived from an EMBL/GenBank/DDBJ whole genome shotgun (WGS) entry which is preliminary data.</text>
</comment>
<dbReference type="PROSITE" id="PS51257">
    <property type="entry name" value="PROKAR_LIPOPROTEIN"/>
    <property type="match status" value="1"/>
</dbReference>
<protein>
    <recommendedName>
        <fullName evidence="4">Lipoprotein</fullName>
    </recommendedName>
</protein>
<keyword evidence="1" id="KW-0732">Signal</keyword>
<accession>A0A6L6PIN4</accession>
<feature type="chain" id="PRO_5026976458" description="Lipoprotein" evidence="1">
    <location>
        <begin position="21"/>
        <end position="133"/>
    </location>
</feature>
<feature type="signal peptide" evidence="1">
    <location>
        <begin position="1"/>
        <end position="20"/>
    </location>
</feature>
<reference evidence="2 3" key="1">
    <citation type="submission" date="2019-11" db="EMBL/GenBank/DDBJ databases">
        <title>Type strains purchased from KCTC, JCM and DSMZ.</title>
        <authorList>
            <person name="Lu H."/>
        </authorList>
    </citation>
    <scope>NUCLEOTIDE SEQUENCE [LARGE SCALE GENOMIC DNA]</scope>
    <source>
        <strain evidence="2 3">KCTC 22382</strain>
    </source>
</reference>
<evidence type="ECO:0000256" key="1">
    <source>
        <dbReference type="SAM" id="SignalP"/>
    </source>
</evidence>
<dbReference type="OrthoDB" id="8703285at2"/>
<proteinExistence type="predicted"/>